<evidence type="ECO:0000313" key="2">
    <source>
        <dbReference type="EMBL" id="RDE49677.1"/>
    </source>
</evidence>
<feature type="domain" description="EAL" evidence="1">
    <location>
        <begin position="4"/>
        <end position="253"/>
    </location>
</feature>
<proteinExistence type="predicted"/>
<dbReference type="SMART" id="SM00052">
    <property type="entry name" value="EAL"/>
    <property type="match status" value="1"/>
</dbReference>
<dbReference type="Proteomes" id="UP000253831">
    <property type="component" value="Unassembled WGS sequence"/>
</dbReference>
<dbReference type="Pfam" id="PF00563">
    <property type="entry name" value="EAL"/>
    <property type="match status" value="1"/>
</dbReference>
<dbReference type="PANTHER" id="PTHR33121">
    <property type="entry name" value="CYCLIC DI-GMP PHOSPHODIESTERASE PDEF"/>
    <property type="match status" value="1"/>
</dbReference>
<name>A0A369XN86_9PROT</name>
<dbReference type="Gene3D" id="3.20.20.450">
    <property type="entry name" value="EAL domain"/>
    <property type="match status" value="1"/>
</dbReference>
<dbReference type="InterPro" id="IPR035919">
    <property type="entry name" value="EAL_sf"/>
</dbReference>
<dbReference type="PANTHER" id="PTHR33121:SF79">
    <property type="entry name" value="CYCLIC DI-GMP PHOSPHODIESTERASE PDED-RELATED"/>
    <property type="match status" value="1"/>
</dbReference>
<gene>
    <name evidence="2" type="ORF">DVS81_15425</name>
</gene>
<evidence type="ECO:0000313" key="3">
    <source>
        <dbReference type="Proteomes" id="UP000253831"/>
    </source>
</evidence>
<dbReference type="AlphaFoldDB" id="A0A369XN86"/>
<dbReference type="CDD" id="cd01948">
    <property type="entry name" value="EAL"/>
    <property type="match status" value="1"/>
</dbReference>
<dbReference type="SUPFAM" id="SSF141868">
    <property type="entry name" value="EAL domain-like"/>
    <property type="match status" value="1"/>
</dbReference>
<comment type="caution">
    <text evidence="2">The sequence shown here is derived from an EMBL/GenBank/DDBJ whole genome shotgun (WGS) entry which is preliminary data.</text>
</comment>
<accession>A0A369XN86</accession>
<reference evidence="2 3" key="1">
    <citation type="submission" date="2018-05" db="EMBL/GenBank/DDBJ databases">
        <title>Integrated omic analyses show evidence that a Ca. Accumulibacter phosphatis strain performs denitrification under micro-aerobic conditions.</title>
        <authorList>
            <person name="Camejo P.Y."/>
            <person name="Katherine M.D."/>
            <person name="Daniel N.R."/>
        </authorList>
    </citation>
    <scope>NUCLEOTIDE SEQUENCE [LARGE SCALE GENOMIC DNA]</scope>
    <source>
        <strain evidence="2">UW-LDO-IC</strain>
    </source>
</reference>
<evidence type="ECO:0000259" key="1">
    <source>
        <dbReference type="PROSITE" id="PS50883"/>
    </source>
</evidence>
<dbReference type="GO" id="GO:0071111">
    <property type="term" value="F:cyclic-guanylate-specific phosphodiesterase activity"/>
    <property type="evidence" value="ECO:0007669"/>
    <property type="project" value="InterPro"/>
</dbReference>
<sequence>MMLASTELNAIYDGLNKDEFFVEYLPIVSLGDQSCLGAEALIRWRRADGTVVPPDKFIPLADNTPLSGLITYWLIDTLAGEVGGWLRAHPEAHLSLNVPPEILGRGGLEYAAVKSGLGEFRTQLILEVTERGIPDQLGLLALNSMFHGGIKLALDDVMMSGTNLALISRCNFQLIKLDRLLTAEITPECPHPDWLRSLAGLLQASELTVVAEGIETDTQLQALRAAGVQWGQGYHFSPPLAVAEFIAWYEKWGKTSSCIETNRFAAKPRMTKEPMPSECGGPGSTA</sequence>
<protein>
    <submittedName>
        <fullName evidence="2">EAL domain-containing protein</fullName>
    </submittedName>
</protein>
<dbReference type="PROSITE" id="PS50883">
    <property type="entry name" value="EAL"/>
    <property type="match status" value="1"/>
</dbReference>
<dbReference type="EMBL" id="QPGA01000035">
    <property type="protein sequence ID" value="RDE49677.1"/>
    <property type="molecule type" value="Genomic_DNA"/>
</dbReference>
<dbReference type="InterPro" id="IPR001633">
    <property type="entry name" value="EAL_dom"/>
</dbReference>
<organism evidence="2 3">
    <name type="scientific">Candidatus Accumulibacter meliphilus</name>
    <dbReference type="NCBI Taxonomy" id="2211374"/>
    <lineage>
        <taxon>Bacteria</taxon>
        <taxon>Pseudomonadati</taxon>
        <taxon>Pseudomonadota</taxon>
        <taxon>Betaproteobacteria</taxon>
        <taxon>Candidatus Accumulibacter</taxon>
    </lineage>
</organism>
<dbReference type="InterPro" id="IPR050706">
    <property type="entry name" value="Cyclic-di-GMP_PDE-like"/>
</dbReference>